<organism evidence="1 2">
    <name type="scientific">Rubrimonas cliftonensis</name>
    <dbReference type="NCBI Taxonomy" id="89524"/>
    <lineage>
        <taxon>Bacteria</taxon>
        <taxon>Pseudomonadati</taxon>
        <taxon>Pseudomonadota</taxon>
        <taxon>Alphaproteobacteria</taxon>
        <taxon>Rhodobacterales</taxon>
        <taxon>Paracoccaceae</taxon>
        <taxon>Rubrimonas</taxon>
    </lineage>
</organism>
<dbReference type="STRING" id="89524.SAMN05444370_11136"/>
<evidence type="ECO:0000313" key="2">
    <source>
        <dbReference type="Proteomes" id="UP000198703"/>
    </source>
</evidence>
<proteinExistence type="predicted"/>
<accession>A0A1H4DTM0</accession>
<dbReference type="Proteomes" id="UP000198703">
    <property type="component" value="Unassembled WGS sequence"/>
</dbReference>
<dbReference type="EMBL" id="FNQM01000011">
    <property type="protein sequence ID" value="SEA76071.1"/>
    <property type="molecule type" value="Genomic_DNA"/>
</dbReference>
<sequence>MPFTLRPLPGGALEVGVAFGDLTYQDIIDGFDEAIVSGRYRPGMDTVNVFLPDTRGQSMSFHAMLRLQERVRAAELAGRDMLSFRAAVVANNPRTRELATAYAALWGDRRDGDVAFLVTDDLAAALDWLGHADQMAAVRSVITAVAQDPAGPNLSSQDALAAAEAVAQPRMP</sequence>
<dbReference type="RefSeq" id="WP_093254788.1">
    <property type="nucleotide sequence ID" value="NZ_FNQM01000011.1"/>
</dbReference>
<reference evidence="1 2" key="1">
    <citation type="submission" date="2016-10" db="EMBL/GenBank/DDBJ databases">
        <authorList>
            <person name="de Groot N.N."/>
        </authorList>
    </citation>
    <scope>NUCLEOTIDE SEQUENCE [LARGE SCALE GENOMIC DNA]</scope>
    <source>
        <strain evidence="1 2">DSM 15345</strain>
    </source>
</reference>
<dbReference type="AlphaFoldDB" id="A0A1H4DTM0"/>
<evidence type="ECO:0000313" key="1">
    <source>
        <dbReference type="EMBL" id="SEA76071.1"/>
    </source>
</evidence>
<protein>
    <submittedName>
        <fullName evidence="1">Uncharacterized protein</fullName>
    </submittedName>
</protein>
<keyword evidence="2" id="KW-1185">Reference proteome</keyword>
<gene>
    <name evidence="1" type="ORF">SAMN05444370_11136</name>
</gene>
<name>A0A1H4DTM0_9RHOB</name>